<dbReference type="PANTHER" id="PTHR47739">
    <property type="entry name" value="TRNA1(VAL) (ADENINE(37)-N6)-METHYLTRANSFERASE"/>
    <property type="match status" value="1"/>
</dbReference>
<evidence type="ECO:0000313" key="3">
    <source>
        <dbReference type="Proteomes" id="UP000780768"/>
    </source>
</evidence>
<proteinExistence type="predicted"/>
<dbReference type="GO" id="GO:0032259">
    <property type="term" value="P:methylation"/>
    <property type="evidence" value="ECO:0007669"/>
    <property type="project" value="UniProtKB-KW"/>
</dbReference>
<feature type="domain" description="Methyltransferase small" evidence="1">
    <location>
        <begin position="37"/>
        <end position="137"/>
    </location>
</feature>
<dbReference type="InterPro" id="IPR029063">
    <property type="entry name" value="SAM-dependent_MTases_sf"/>
</dbReference>
<gene>
    <name evidence="2" type="ORF">K8V65_01705</name>
</gene>
<dbReference type="InterPro" id="IPR007848">
    <property type="entry name" value="Small_mtfrase_dom"/>
</dbReference>
<comment type="caution">
    <text evidence="2">The sequence shown here is derived from an EMBL/GenBank/DDBJ whole genome shotgun (WGS) entry which is preliminary data.</text>
</comment>
<reference evidence="2" key="2">
    <citation type="submission" date="2021-09" db="EMBL/GenBank/DDBJ databases">
        <authorList>
            <person name="Gilroy R."/>
        </authorList>
    </citation>
    <scope>NUCLEOTIDE SEQUENCE</scope>
    <source>
        <strain evidence="2">7318</strain>
    </source>
</reference>
<dbReference type="PROSITE" id="PS00092">
    <property type="entry name" value="N6_MTASE"/>
    <property type="match status" value="1"/>
</dbReference>
<dbReference type="Gene3D" id="3.40.50.150">
    <property type="entry name" value="Vaccinia Virus protein VP39"/>
    <property type="match status" value="1"/>
</dbReference>
<dbReference type="CDD" id="cd02440">
    <property type="entry name" value="AdoMet_MTases"/>
    <property type="match status" value="1"/>
</dbReference>
<dbReference type="InterPro" id="IPR002052">
    <property type="entry name" value="DNA_methylase_N6_adenine_CS"/>
</dbReference>
<dbReference type="Proteomes" id="UP000780768">
    <property type="component" value="Unassembled WGS sequence"/>
</dbReference>
<dbReference type="EMBL" id="DYVR01000050">
    <property type="protein sequence ID" value="HJF84369.1"/>
    <property type="molecule type" value="Genomic_DNA"/>
</dbReference>
<reference evidence="2" key="1">
    <citation type="journal article" date="2021" name="PeerJ">
        <title>Extensive microbial diversity within the chicken gut microbiome revealed by metagenomics and culture.</title>
        <authorList>
            <person name="Gilroy R."/>
            <person name="Ravi A."/>
            <person name="Getino M."/>
            <person name="Pursley I."/>
            <person name="Horton D.L."/>
            <person name="Alikhan N.F."/>
            <person name="Baker D."/>
            <person name="Gharbi K."/>
            <person name="Hall N."/>
            <person name="Watson M."/>
            <person name="Adriaenssens E.M."/>
            <person name="Foster-Nyarko E."/>
            <person name="Jarju S."/>
            <person name="Secka A."/>
            <person name="Antonio M."/>
            <person name="Oren A."/>
            <person name="Chaudhuri R.R."/>
            <person name="La Ragione R."/>
            <person name="Hildebrand F."/>
            <person name="Pallen M.J."/>
        </authorList>
    </citation>
    <scope>NUCLEOTIDE SEQUENCE</scope>
    <source>
        <strain evidence="2">7318</strain>
    </source>
</reference>
<dbReference type="RefSeq" id="WP_289548568.1">
    <property type="nucleotide sequence ID" value="NZ_CALXYC010000044.1"/>
</dbReference>
<evidence type="ECO:0000313" key="2">
    <source>
        <dbReference type="EMBL" id="HJF84369.1"/>
    </source>
</evidence>
<keyword evidence="2" id="KW-0489">Methyltransferase</keyword>
<sequence>MKTTFELNENERIDDLLAGGLKIIQHKNEFCFSLDAVLLAHFATVRKNSYGLDLGTGTGVIPLLLSPRVRKMEALEINPVTAEIAVRNMQLNNLADKIRVQQGDLCRIEQYYKAGSMDFVVSNPPYRQINQGQLNLLDGVARARHEITAKLDDVVRAASYVLKYRGRFAMVHLPERLGEIMVAFHKYKIAAKRLRLVQPKRDKSPNIVLIEGVKDGAPGGLKVEPVLVVHEDNGDYTKPLLAYYYPDRLAEMEGR</sequence>
<name>A0A921HMJ0_9FIRM</name>
<evidence type="ECO:0000259" key="1">
    <source>
        <dbReference type="Pfam" id="PF05175"/>
    </source>
</evidence>
<keyword evidence="2" id="KW-0808">Transferase</keyword>
<dbReference type="GO" id="GO:0003676">
    <property type="term" value="F:nucleic acid binding"/>
    <property type="evidence" value="ECO:0007669"/>
    <property type="project" value="InterPro"/>
</dbReference>
<organism evidence="2 3">
    <name type="scientific">Megamonas hypermegale</name>
    <dbReference type="NCBI Taxonomy" id="158847"/>
    <lineage>
        <taxon>Bacteria</taxon>
        <taxon>Bacillati</taxon>
        <taxon>Bacillota</taxon>
        <taxon>Negativicutes</taxon>
        <taxon>Selenomonadales</taxon>
        <taxon>Selenomonadaceae</taxon>
        <taxon>Megamonas</taxon>
    </lineage>
</organism>
<dbReference type="InterPro" id="IPR050210">
    <property type="entry name" value="tRNA_Adenine-N(6)_MTase"/>
</dbReference>
<dbReference type="SUPFAM" id="SSF53335">
    <property type="entry name" value="S-adenosyl-L-methionine-dependent methyltransferases"/>
    <property type="match status" value="1"/>
</dbReference>
<protein>
    <submittedName>
        <fullName evidence="2">Methyltransferase</fullName>
    </submittedName>
</protein>
<dbReference type="PANTHER" id="PTHR47739:SF1">
    <property type="entry name" value="TRNA1(VAL) (ADENINE(37)-N6)-METHYLTRANSFERASE"/>
    <property type="match status" value="1"/>
</dbReference>
<accession>A0A921HMJ0</accession>
<dbReference type="AlphaFoldDB" id="A0A921HMJ0"/>
<dbReference type="Pfam" id="PF05175">
    <property type="entry name" value="MTS"/>
    <property type="match status" value="1"/>
</dbReference>
<dbReference type="GO" id="GO:0008170">
    <property type="term" value="F:N-methyltransferase activity"/>
    <property type="evidence" value="ECO:0007669"/>
    <property type="project" value="UniProtKB-ARBA"/>
</dbReference>
<dbReference type="GO" id="GO:0008757">
    <property type="term" value="F:S-adenosylmethionine-dependent methyltransferase activity"/>
    <property type="evidence" value="ECO:0007669"/>
    <property type="project" value="UniProtKB-ARBA"/>
</dbReference>